<dbReference type="AlphaFoldDB" id="A0A8J3J1M0"/>
<reference evidence="1" key="1">
    <citation type="submission" date="2020-10" db="EMBL/GenBank/DDBJ databases">
        <title>Taxonomic study of unclassified bacteria belonging to the class Ktedonobacteria.</title>
        <authorList>
            <person name="Yabe S."/>
            <person name="Wang C.M."/>
            <person name="Zheng Y."/>
            <person name="Sakai Y."/>
            <person name="Cavaletti L."/>
            <person name="Monciardini P."/>
            <person name="Donadio S."/>
        </authorList>
    </citation>
    <scope>NUCLEOTIDE SEQUENCE</scope>
    <source>
        <strain evidence="1">ID150040</strain>
    </source>
</reference>
<dbReference type="EMBL" id="BNJK01000003">
    <property type="protein sequence ID" value="GHP00693.1"/>
    <property type="molecule type" value="Genomic_DNA"/>
</dbReference>
<dbReference type="RefSeq" id="WP_220211281.1">
    <property type="nucleotide sequence ID" value="NZ_BNJK01000003.1"/>
</dbReference>
<evidence type="ECO:0000313" key="1">
    <source>
        <dbReference type="EMBL" id="GHP00693.1"/>
    </source>
</evidence>
<accession>A0A8J3J1M0</accession>
<dbReference type="Proteomes" id="UP000597444">
    <property type="component" value="Unassembled WGS sequence"/>
</dbReference>
<comment type="caution">
    <text evidence="1">The sequence shown here is derived from an EMBL/GenBank/DDBJ whole genome shotgun (WGS) entry which is preliminary data.</text>
</comment>
<proteinExistence type="predicted"/>
<organism evidence="1 2">
    <name type="scientific">Reticulibacter mediterranei</name>
    <dbReference type="NCBI Taxonomy" id="2778369"/>
    <lineage>
        <taxon>Bacteria</taxon>
        <taxon>Bacillati</taxon>
        <taxon>Chloroflexota</taxon>
        <taxon>Ktedonobacteria</taxon>
        <taxon>Ktedonobacterales</taxon>
        <taxon>Reticulibacteraceae</taxon>
        <taxon>Reticulibacter</taxon>
    </lineage>
</organism>
<protein>
    <submittedName>
        <fullName evidence="1">Uncharacterized protein</fullName>
    </submittedName>
</protein>
<name>A0A8J3J1M0_9CHLR</name>
<evidence type="ECO:0000313" key="2">
    <source>
        <dbReference type="Proteomes" id="UP000597444"/>
    </source>
</evidence>
<gene>
    <name evidence="1" type="ORF">KSF_107400</name>
</gene>
<sequence>MFSLWNRIQDIQRDSNFLLACANACARAYAEATGQTHQPFDASNAAFPANCVGLQTVVTVLPIIALLRGRTFENMEQIIPQILQELAHISVSSGDPERILQELSEYPDTVIAAIVANGLWNLTKDFANKPGRHNNFPVCVDVELFQRIPKAQGLIGLDFIQVKTAAQFLLEKL</sequence>
<keyword evidence="2" id="KW-1185">Reference proteome</keyword>